<organism evidence="2 3">
    <name type="scientific">Arabidopsis thaliana</name>
    <name type="common">Mouse-ear cress</name>
    <dbReference type="NCBI Taxonomy" id="3702"/>
    <lineage>
        <taxon>Eukaryota</taxon>
        <taxon>Viridiplantae</taxon>
        <taxon>Streptophyta</taxon>
        <taxon>Embryophyta</taxon>
        <taxon>Tracheophyta</taxon>
        <taxon>Spermatophyta</taxon>
        <taxon>Magnoliopsida</taxon>
        <taxon>eudicotyledons</taxon>
        <taxon>Gunneridae</taxon>
        <taxon>Pentapetalae</taxon>
        <taxon>rosids</taxon>
        <taxon>malvids</taxon>
        <taxon>Brassicales</taxon>
        <taxon>Brassicaceae</taxon>
        <taxon>Camelineae</taxon>
        <taxon>Arabidopsis</taxon>
    </lineage>
</organism>
<sequence length="55" mass="6279">MAKSYGAIFLLTLIVLFMLQTMVMASSGSNVKWSQKRYGPGSLKRTRKFFLHSYS</sequence>
<evidence type="ECO:0000313" key="3">
    <source>
        <dbReference type="Proteomes" id="UP000078284"/>
    </source>
</evidence>
<dbReference type="ExpressionAtlas" id="A0A178UPH2">
    <property type="expression patterns" value="baseline and differential"/>
</dbReference>
<proteinExistence type="predicted"/>
<evidence type="ECO:0000256" key="1">
    <source>
        <dbReference type="SAM" id="SignalP"/>
    </source>
</evidence>
<accession>A0A178UPH2</accession>
<comment type="caution">
    <text evidence="2">The sequence shown here is derived from an EMBL/GenBank/DDBJ whole genome shotgun (WGS) entry which is preliminary data.</text>
</comment>
<evidence type="ECO:0008006" key="4">
    <source>
        <dbReference type="Google" id="ProtNLM"/>
    </source>
</evidence>
<evidence type="ECO:0000313" key="2">
    <source>
        <dbReference type="EMBL" id="OAO95769.1"/>
    </source>
</evidence>
<reference evidence="3" key="1">
    <citation type="journal article" date="2016" name="Proc. Natl. Acad. Sci. U.S.A.">
        <title>Chromosome-level assembly of Arabidopsis thaliana Ler reveals the extent of translocation and inversion polymorphisms.</title>
        <authorList>
            <person name="Zapata L."/>
            <person name="Ding J."/>
            <person name="Willing E.M."/>
            <person name="Hartwig B."/>
            <person name="Bezdan D."/>
            <person name="Jiao W.B."/>
            <person name="Patel V."/>
            <person name="Velikkakam James G."/>
            <person name="Koornneef M."/>
            <person name="Ossowski S."/>
            <person name="Schneeberger K."/>
        </authorList>
    </citation>
    <scope>NUCLEOTIDE SEQUENCE [LARGE SCALE GENOMIC DNA]</scope>
    <source>
        <strain evidence="3">cv. Landsberg erecta</strain>
    </source>
</reference>
<protein>
    <recommendedName>
        <fullName evidence="4">Transmembrane protein</fullName>
    </recommendedName>
</protein>
<gene>
    <name evidence="2" type="ordered locus">AXX17_At5g14720</name>
</gene>
<keyword evidence="1" id="KW-0732">Signal</keyword>
<feature type="signal peptide" evidence="1">
    <location>
        <begin position="1"/>
        <end position="25"/>
    </location>
</feature>
<dbReference type="AlphaFoldDB" id="A0A178UPH2"/>
<dbReference type="Proteomes" id="UP000078284">
    <property type="component" value="Chromosome 5"/>
</dbReference>
<name>A0A178UPH2_ARATH</name>
<feature type="chain" id="PRO_5008094168" description="Transmembrane protein" evidence="1">
    <location>
        <begin position="26"/>
        <end position="55"/>
    </location>
</feature>
<dbReference type="EMBL" id="LUHQ01000005">
    <property type="protein sequence ID" value="OAO95769.1"/>
    <property type="molecule type" value="Genomic_DNA"/>
</dbReference>